<gene>
    <name evidence="5" type="ORF">JOC95_003481</name>
</gene>
<evidence type="ECO:0000256" key="1">
    <source>
        <dbReference type="ARBA" id="ARBA00024353"/>
    </source>
</evidence>
<keyword evidence="6" id="KW-1185">Reference proteome</keyword>
<keyword evidence="3" id="KW-0472">Membrane</keyword>
<evidence type="ECO:0000256" key="3">
    <source>
        <dbReference type="SAM" id="Phobius"/>
    </source>
</evidence>
<keyword evidence="3" id="KW-1133">Transmembrane helix</keyword>
<evidence type="ECO:0000313" key="6">
    <source>
        <dbReference type="Proteomes" id="UP000737402"/>
    </source>
</evidence>
<dbReference type="Pfam" id="PF13490">
    <property type="entry name" value="zf-HC2"/>
    <property type="match status" value="1"/>
</dbReference>
<dbReference type="InterPro" id="IPR041916">
    <property type="entry name" value="Anti_sigma_zinc_sf"/>
</dbReference>
<dbReference type="InterPro" id="IPR027383">
    <property type="entry name" value="Znf_put"/>
</dbReference>
<sequence length="211" mass="24008">MKMKKCPEQIVQYMHEYLDGDLEKDREQELKNHLQECQDCYQQFHELEKAIALVQSTSHITAPNDFTQRVMNSLPKEKKRIGMNRWMRTHPVFVAAAIFFVLMAGSMFGGWQEDKLSFTNQSGLVVEDNTVVVPKGEIVEGDVVVKNGNIRVEGEVDGNVTVINGEVINGENYLASAGQVTGEIEEINQVFEWIWFTMKDGFKEVVGVFTE</sequence>
<dbReference type="Gene3D" id="1.10.10.1320">
    <property type="entry name" value="Anti-sigma factor, zinc-finger domain"/>
    <property type="match status" value="1"/>
</dbReference>
<accession>A0ABS2P3P3</accession>
<evidence type="ECO:0000256" key="2">
    <source>
        <dbReference type="ARBA" id="ARBA00024438"/>
    </source>
</evidence>
<evidence type="ECO:0000259" key="4">
    <source>
        <dbReference type="Pfam" id="PF13490"/>
    </source>
</evidence>
<dbReference type="Proteomes" id="UP000737402">
    <property type="component" value="Unassembled WGS sequence"/>
</dbReference>
<reference evidence="5 6" key="1">
    <citation type="submission" date="2021-01" db="EMBL/GenBank/DDBJ databases">
        <title>Genomic Encyclopedia of Type Strains, Phase IV (KMG-IV): sequencing the most valuable type-strain genomes for metagenomic binning, comparative biology and taxonomic classification.</title>
        <authorList>
            <person name="Goeker M."/>
        </authorList>
    </citation>
    <scope>NUCLEOTIDE SEQUENCE [LARGE SCALE GENOMIC DNA]</scope>
    <source>
        <strain evidence="5 6">DSM 25879</strain>
    </source>
</reference>
<dbReference type="EMBL" id="JAFBED010000009">
    <property type="protein sequence ID" value="MBM7621592.1"/>
    <property type="molecule type" value="Genomic_DNA"/>
</dbReference>
<feature type="domain" description="Putative zinc-finger" evidence="4">
    <location>
        <begin position="8"/>
        <end position="40"/>
    </location>
</feature>
<feature type="transmembrane region" description="Helical" evidence="3">
    <location>
        <begin position="92"/>
        <end position="111"/>
    </location>
</feature>
<comment type="caution">
    <text evidence="5">The sequence shown here is derived from an EMBL/GenBank/DDBJ whole genome shotgun (WGS) entry which is preliminary data.</text>
</comment>
<keyword evidence="3" id="KW-0812">Transmembrane</keyword>
<proteinExistence type="inferred from homology"/>
<organism evidence="5 6">
    <name type="scientific">Sutcliffiella tianshenii</name>
    <dbReference type="NCBI Taxonomy" id="1463404"/>
    <lineage>
        <taxon>Bacteria</taxon>
        <taxon>Bacillati</taxon>
        <taxon>Bacillota</taxon>
        <taxon>Bacilli</taxon>
        <taxon>Bacillales</taxon>
        <taxon>Bacillaceae</taxon>
        <taxon>Sutcliffiella</taxon>
    </lineage>
</organism>
<protein>
    <recommendedName>
        <fullName evidence="2">Anti-sigma-W factor RsiW</fullName>
    </recommendedName>
</protein>
<name>A0ABS2P3P3_9BACI</name>
<comment type="similarity">
    <text evidence="1">Belongs to the zinc-associated anti-sigma factor (ZAS) superfamily. Anti-sigma-W factor family.</text>
</comment>
<evidence type="ECO:0000313" key="5">
    <source>
        <dbReference type="EMBL" id="MBM7621592.1"/>
    </source>
</evidence>